<accession>A0A3Q9J2J2</accession>
<sequence>MTDLRKLIYGDSSDPRIELEELFGSDGAHRLAAAQEWGRGVIHDAGLTADQQVHVIRALRRAEPRLSLKPATFLAAQLARLPRAARALRG</sequence>
<dbReference type="KEGG" id="mlv:CVS47_03167"/>
<gene>
    <name evidence="1" type="ORF">CVS47_03167</name>
</gene>
<evidence type="ECO:0000313" key="1">
    <source>
        <dbReference type="EMBL" id="AZS38509.1"/>
    </source>
</evidence>
<reference evidence="1 2" key="1">
    <citation type="submission" date="2018-08" db="EMBL/GenBank/DDBJ databases">
        <title>Microbacterium lemovicicum sp. nov., a bacterium isolated from a natural uranium-rich soil.</title>
        <authorList>
            <person name="ORTET P."/>
        </authorList>
    </citation>
    <scope>NUCLEOTIDE SEQUENCE [LARGE SCALE GENOMIC DNA]</scope>
    <source>
        <strain evidence="1 2">Viu22</strain>
    </source>
</reference>
<name>A0A3Q9J2J2_9MICO</name>
<organism evidence="1 2">
    <name type="scientific">Microbacterium lemovicicum</name>
    <dbReference type="NCBI Taxonomy" id="1072463"/>
    <lineage>
        <taxon>Bacteria</taxon>
        <taxon>Bacillati</taxon>
        <taxon>Actinomycetota</taxon>
        <taxon>Actinomycetes</taxon>
        <taxon>Micrococcales</taxon>
        <taxon>Microbacteriaceae</taxon>
        <taxon>Microbacterium</taxon>
    </lineage>
</organism>
<keyword evidence="2" id="KW-1185">Reference proteome</keyword>
<dbReference type="AlphaFoldDB" id="A0A3Q9J2J2"/>
<protein>
    <submittedName>
        <fullName evidence="1">Uncharacterized protein</fullName>
    </submittedName>
</protein>
<dbReference type="EMBL" id="CP031423">
    <property type="protein sequence ID" value="AZS38509.1"/>
    <property type="molecule type" value="Genomic_DNA"/>
</dbReference>
<dbReference type="RefSeq" id="WP_127096932.1">
    <property type="nucleotide sequence ID" value="NZ_CP031423.1"/>
</dbReference>
<dbReference type="OrthoDB" id="5123702at2"/>
<dbReference type="Proteomes" id="UP000276888">
    <property type="component" value="Chromosome"/>
</dbReference>
<evidence type="ECO:0000313" key="2">
    <source>
        <dbReference type="Proteomes" id="UP000276888"/>
    </source>
</evidence>
<proteinExistence type="predicted"/>